<name>A0A9P8L0U6_9PEZI</name>
<dbReference type="AlphaFoldDB" id="A0A9P8L0U6"/>
<feature type="region of interest" description="Disordered" evidence="1">
    <location>
        <begin position="1"/>
        <end position="60"/>
    </location>
</feature>
<dbReference type="Proteomes" id="UP000750711">
    <property type="component" value="Unassembled WGS sequence"/>
</dbReference>
<protein>
    <submittedName>
        <fullName evidence="2">Uncharacterized protein</fullName>
    </submittedName>
</protein>
<organism evidence="2 3">
    <name type="scientific">Trichoglossum hirsutum</name>
    <dbReference type="NCBI Taxonomy" id="265104"/>
    <lineage>
        <taxon>Eukaryota</taxon>
        <taxon>Fungi</taxon>
        <taxon>Dikarya</taxon>
        <taxon>Ascomycota</taxon>
        <taxon>Pezizomycotina</taxon>
        <taxon>Geoglossomycetes</taxon>
        <taxon>Geoglossales</taxon>
        <taxon>Geoglossaceae</taxon>
        <taxon>Trichoglossum</taxon>
    </lineage>
</organism>
<comment type="caution">
    <text evidence="2">The sequence shown here is derived from an EMBL/GenBank/DDBJ whole genome shotgun (WGS) entry which is preliminary data.</text>
</comment>
<dbReference type="EMBL" id="JAGHQM010004259">
    <property type="protein sequence ID" value="KAH0536609.1"/>
    <property type="molecule type" value="Genomic_DNA"/>
</dbReference>
<evidence type="ECO:0000256" key="1">
    <source>
        <dbReference type="SAM" id="MobiDB-lite"/>
    </source>
</evidence>
<keyword evidence="3" id="KW-1185">Reference proteome</keyword>
<evidence type="ECO:0000313" key="3">
    <source>
        <dbReference type="Proteomes" id="UP000750711"/>
    </source>
</evidence>
<feature type="region of interest" description="Disordered" evidence="1">
    <location>
        <begin position="81"/>
        <end position="114"/>
    </location>
</feature>
<proteinExistence type="predicted"/>
<reference evidence="2" key="1">
    <citation type="submission" date="2021-03" db="EMBL/GenBank/DDBJ databases">
        <title>Comparative genomics and phylogenomic investigation of the class Geoglossomycetes provide insights into ecological specialization and systematics.</title>
        <authorList>
            <person name="Melie T."/>
            <person name="Pirro S."/>
            <person name="Miller A.N."/>
            <person name="Quandt A."/>
        </authorList>
    </citation>
    <scope>NUCLEOTIDE SEQUENCE</scope>
    <source>
        <strain evidence="2">CAQ_001_2017</strain>
    </source>
</reference>
<feature type="non-terminal residue" evidence="2">
    <location>
        <position position="114"/>
    </location>
</feature>
<gene>
    <name evidence="2" type="ORF">GP486_008871</name>
</gene>
<sequence>MDAVTGKTKALRINTSVANNNRVHEEEISSASTGGGASSVTGSEYSGYSDAGGEDGRGREIWTGEMSAVIGLQKRGLRGLLEGRKLRERGRSQGATATHGGGGSGAGAGAGAGS</sequence>
<feature type="compositionally biased region" description="Basic and acidic residues" evidence="1">
    <location>
        <begin position="81"/>
        <end position="91"/>
    </location>
</feature>
<accession>A0A9P8L0U6</accession>
<feature type="compositionally biased region" description="Gly residues" evidence="1">
    <location>
        <begin position="99"/>
        <end position="114"/>
    </location>
</feature>
<evidence type="ECO:0000313" key="2">
    <source>
        <dbReference type="EMBL" id="KAH0536609.1"/>
    </source>
</evidence>